<reference evidence="1" key="1">
    <citation type="submission" date="2019-08" db="EMBL/GenBank/DDBJ databases">
        <authorList>
            <person name="Kucharzyk K."/>
            <person name="Murdoch R.W."/>
            <person name="Higgins S."/>
            <person name="Loffler F."/>
        </authorList>
    </citation>
    <scope>NUCLEOTIDE SEQUENCE</scope>
</reference>
<dbReference type="EMBL" id="VSSQ01011150">
    <property type="protein sequence ID" value="MPM46121.1"/>
    <property type="molecule type" value="Genomic_DNA"/>
</dbReference>
<evidence type="ECO:0000313" key="1">
    <source>
        <dbReference type="EMBL" id="MPM46121.1"/>
    </source>
</evidence>
<dbReference type="AlphaFoldDB" id="A0A645A1J9"/>
<gene>
    <name evidence="1" type="ORF">SDC9_92819</name>
</gene>
<organism evidence="1">
    <name type="scientific">bioreactor metagenome</name>
    <dbReference type="NCBI Taxonomy" id="1076179"/>
    <lineage>
        <taxon>unclassified sequences</taxon>
        <taxon>metagenomes</taxon>
        <taxon>ecological metagenomes</taxon>
    </lineage>
</organism>
<name>A0A645A1J9_9ZZZZ</name>
<protein>
    <submittedName>
        <fullName evidence="1">Uncharacterized protein</fullName>
    </submittedName>
</protein>
<sequence length="130" mass="13872">MPDPVALRVAGARLARDIWATQLARIAQHHLEIVDVGLAMIGVGMDDVGIAGNGDDGQVGVAKRVPNPARLFLGQRFLCRVKILKGDIELNTVKIAGLDAADDLVQREGIISGKDTNLNHGANLLKKYSV</sequence>
<comment type="caution">
    <text evidence="1">The sequence shown here is derived from an EMBL/GenBank/DDBJ whole genome shotgun (WGS) entry which is preliminary data.</text>
</comment>
<accession>A0A645A1J9</accession>
<proteinExistence type="predicted"/>